<dbReference type="Proteomes" id="UP001620339">
    <property type="component" value="Unassembled WGS sequence"/>
</dbReference>
<sequence length="467" mass="48850">MNRSFATACVLCCTLAFAAYGATRAPEAWKVIGSDRQHYAVDGSGDATGDSGATVTVTRRDADPAKFGGSLSVLDAATYRGDTLALSADLDTGNAERGAEIWLRADDAAGKMVAFANSQRMPVLGTASGVHREVRIDVPATATRVLFGTILQGNGEVVARHLRLMVAGKSNAVAVAPEAVLDAAIQIVRTRGLHARDVDWQELIPALHAMGKDAKSTADVYPTIRFLLAKLGDHHSFLMVPGDVHQDRTQGGATSPSTVELQRARIGYIEMPGYSGMNADAQRAFVGNMVDAIGKLAPQVRCGWIVDLRGDTGGNMYPMLAGLRPLLGDGKLGGFRDADGRMGTFAASSPFDPAAPAGPALEHAPVAVLYGPHTASSGEVVAVAFRGRPGTRSFGRPTAGLSTANTGFDLPDGSRLFLTTAVDVDRTGQAYGDKLQPDVLTTASDAEGDAALAVAQAWLEQKPDCHP</sequence>
<accession>A0ABW8J305</accession>
<gene>
    <name evidence="3" type="ORF">ISP25_06290</name>
</gene>
<evidence type="ECO:0000259" key="2">
    <source>
        <dbReference type="SMART" id="SM00245"/>
    </source>
</evidence>
<dbReference type="RefSeq" id="WP_404612529.1">
    <property type="nucleotide sequence ID" value="NZ_JADIKK010000008.1"/>
</dbReference>
<feature type="signal peptide" evidence="1">
    <location>
        <begin position="1"/>
        <end position="18"/>
    </location>
</feature>
<dbReference type="EMBL" id="JADIKK010000008">
    <property type="protein sequence ID" value="MFK2876673.1"/>
    <property type="molecule type" value="Genomic_DNA"/>
</dbReference>
<dbReference type="SMART" id="SM00245">
    <property type="entry name" value="TSPc"/>
    <property type="match status" value="1"/>
</dbReference>
<keyword evidence="1" id="KW-0732">Signal</keyword>
<dbReference type="InterPro" id="IPR005151">
    <property type="entry name" value="Tail-specific_protease"/>
</dbReference>
<feature type="domain" description="Tail specific protease" evidence="2">
    <location>
        <begin position="232"/>
        <end position="442"/>
    </location>
</feature>
<evidence type="ECO:0000256" key="1">
    <source>
        <dbReference type="SAM" id="SignalP"/>
    </source>
</evidence>
<dbReference type="PANTHER" id="PTHR32060:SF30">
    <property type="entry name" value="CARBOXY-TERMINAL PROCESSING PROTEASE CTPA"/>
    <property type="match status" value="1"/>
</dbReference>
<organism evidence="3 4">
    <name type="scientific">Rhodanobacter hydrolyticus</name>
    <dbReference type="NCBI Taxonomy" id="2250595"/>
    <lineage>
        <taxon>Bacteria</taxon>
        <taxon>Pseudomonadati</taxon>
        <taxon>Pseudomonadota</taxon>
        <taxon>Gammaproteobacteria</taxon>
        <taxon>Lysobacterales</taxon>
        <taxon>Rhodanobacteraceae</taxon>
        <taxon>Rhodanobacter</taxon>
    </lineage>
</organism>
<keyword evidence="4" id="KW-1185">Reference proteome</keyword>
<protein>
    <submittedName>
        <fullName evidence="3">S41 family peptidase</fullName>
    </submittedName>
</protein>
<dbReference type="SUPFAM" id="SSF52096">
    <property type="entry name" value="ClpP/crotonase"/>
    <property type="match status" value="1"/>
</dbReference>
<dbReference type="PANTHER" id="PTHR32060">
    <property type="entry name" value="TAIL-SPECIFIC PROTEASE"/>
    <property type="match status" value="1"/>
</dbReference>
<name>A0ABW8J305_9GAMM</name>
<reference evidence="3 4" key="1">
    <citation type="submission" date="2020-10" db="EMBL/GenBank/DDBJ databases">
        <title>Phylogeny of dyella-like bacteria.</title>
        <authorList>
            <person name="Fu J."/>
        </authorList>
    </citation>
    <scope>NUCLEOTIDE SEQUENCE [LARGE SCALE GENOMIC DNA]</scope>
    <source>
        <strain evidence="3 4">KACC 19113</strain>
    </source>
</reference>
<feature type="chain" id="PRO_5047110379" evidence="1">
    <location>
        <begin position="19"/>
        <end position="467"/>
    </location>
</feature>
<dbReference type="Gene3D" id="3.90.226.10">
    <property type="entry name" value="2-enoyl-CoA Hydratase, Chain A, domain 1"/>
    <property type="match status" value="1"/>
</dbReference>
<dbReference type="CDD" id="cd06567">
    <property type="entry name" value="Peptidase_S41"/>
    <property type="match status" value="1"/>
</dbReference>
<dbReference type="InterPro" id="IPR029045">
    <property type="entry name" value="ClpP/crotonase-like_dom_sf"/>
</dbReference>
<evidence type="ECO:0000313" key="3">
    <source>
        <dbReference type="EMBL" id="MFK2876673.1"/>
    </source>
</evidence>
<dbReference type="Pfam" id="PF03572">
    <property type="entry name" value="Peptidase_S41"/>
    <property type="match status" value="1"/>
</dbReference>
<proteinExistence type="predicted"/>
<evidence type="ECO:0000313" key="4">
    <source>
        <dbReference type="Proteomes" id="UP001620339"/>
    </source>
</evidence>
<comment type="caution">
    <text evidence="3">The sequence shown here is derived from an EMBL/GenBank/DDBJ whole genome shotgun (WGS) entry which is preliminary data.</text>
</comment>